<dbReference type="RefSeq" id="WP_258541916.1">
    <property type="nucleotide sequence ID" value="NZ_OU015584.1"/>
</dbReference>
<dbReference type="EMBL" id="OU015584">
    <property type="protein sequence ID" value="CAG5081788.1"/>
    <property type="molecule type" value="Genomic_DNA"/>
</dbReference>
<accession>A0A916JNX9</accession>
<dbReference type="Proteomes" id="UP000683507">
    <property type="component" value="Chromosome"/>
</dbReference>
<protein>
    <submittedName>
        <fullName evidence="1">Uncharacterized protein</fullName>
    </submittedName>
</protein>
<keyword evidence="2" id="KW-1185">Reference proteome</keyword>
<dbReference type="AlphaFoldDB" id="A0A916JNX9"/>
<evidence type="ECO:0000313" key="1">
    <source>
        <dbReference type="EMBL" id="CAG5081788.1"/>
    </source>
</evidence>
<proteinExistence type="predicted"/>
<reference evidence="1" key="1">
    <citation type="submission" date="2021-04" db="EMBL/GenBank/DDBJ databases">
        <authorList>
            <person name="Rodrigo-Torres L."/>
            <person name="Arahal R. D."/>
            <person name="Lucena T."/>
        </authorList>
    </citation>
    <scope>NUCLEOTIDE SEQUENCE</scope>
    <source>
        <strain evidence="1">AS29M-1</strain>
    </source>
</reference>
<dbReference type="KEGG" id="ptan:CRYO30217_01728"/>
<evidence type="ECO:0000313" key="2">
    <source>
        <dbReference type="Proteomes" id="UP000683507"/>
    </source>
</evidence>
<sequence>MDKHLYDNEIRLQELLEQKQFEELSADEKSFVLTLLTKEEYQLQRNIIIESATLYADKQNAIAPPLVPINECKGFWFKSLPLYQSGIAVAAVVLITWFIKPLEKEVIKTEAQTEYITKVDTLIKTEYVYDTVYEVIEKPLVVEKITYVEVPVESNTPSNEYADSKRVLNPSGPYPVSTMGIDKHSTSSSFANDETAVLIPNIILKD</sequence>
<name>A0A916JNX9_9FLAO</name>
<organism evidence="1 2">
    <name type="scientific">Parvicella tangerina</name>
    <dbReference type="NCBI Taxonomy" id="2829795"/>
    <lineage>
        <taxon>Bacteria</taxon>
        <taxon>Pseudomonadati</taxon>
        <taxon>Bacteroidota</taxon>
        <taxon>Flavobacteriia</taxon>
        <taxon>Flavobacteriales</taxon>
        <taxon>Parvicellaceae</taxon>
        <taxon>Parvicella</taxon>
    </lineage>
</organism>
<gene>
    <name evidence="1" type="ORF">CRYO30217_01728</name>
</gene>